<dbReference type="InterPro" id="IPR012334">
    <property type="entry name" value="Pectin_lyas_fold"/>
</dbReference>
<proteinExistence type="inferred from homology"/>
<evidence type="ECO:0000256" key="4">
    <source>
        <dbReference type="ARBA" id="ARBA00022525"/>
    </source>
</evidence>
<comment type="subcellular location">
    <subcellularLocation>
        <location evidence="1">Secreted</location>
        <location evidence="1">Cell wall</location>
    </subcellularLocation>
</comment>
<gene>
    <name evidence="11" type="ORF">M0R45_010995</name>
</gene>
<dbReference type="GO" id="GO:0005975">
    <property type="term" value="P:carbohydrate metabolic process"/>
    <property type="evidence" value="ECO:0007669"/>
    <property type="project" value="InterPro"/>
</dbReference>
<sequence length="481" mass="51730">MLVPQRPRVQSLFRGGHTSYNKRNSKVLARLLFSFSFKEHCRLRKTGANSMILGFTLRPSTCSPCRAVELSMDKEHFTGRSTMTLPPIDIRFQAVNNSTIRDIASIDSAKFHISAQACNNITFQGLTITAPGDSPNTDGIHISRSTLITVADSYIATGDDCVSIGDGAKQILVSDITCGPGHGISIGSLGKYPNEEPVVGVTVKNCTLTNTTNGARIKTWPDSPGASIAWDILFQDIIMVNVKNPILIDQNYCDKGKSCKQQVPSKVQISDVRFKNIKGSSSSPVAVNLECSQSAPCRNVELSDIDITYSGDNNDPLTSKCFNVKPRITRVTKPLACANLGDIPTYNSTPLPPPPSASPSLHPVPVQQSPPPVRKHYSHSPPPMYVSPPSPPPMYVSPPSPPPTAAPVVDSPPRPPADDSSPPIIIVYGYPYPVPRTDDGTGYGPTSSAASNSHNFWGLKPTVTATVLISAMVLWLLHGLL</sequence>
<dbReference type="SUPFAM" id="SSF51126">
    <property type="entry name" value="Pectin lyase-like"/>
    <property type="match status" value="1"/>
</dbReference>
<keyword evidence="3" id="KW-0134">Cell wall</keyword>
<dbReference type="SMART" id="SM00710">
    <property type="entry name" value="PbH1"/>
    <property type="match status" value="6"/>
</dbReference>
<evidence type="ECO:0000256" key="10">
    <source>
        <dbReference type="SAM" id="MobiDB-lite"/>
    </source>
</evidence>
<evidence type="ECO:0000313" key="12">
    <source>
        <dbReference type="Proteomes" id="UP001457282"/>
    </source>
</evidence>
<reference evidence="11 12" key="1">
    <citation type="journal article" date="2023" name="G3 (Bethesda)">
        <title>A chromosome-length genome assembly and annotation of blackberry (Rubus argutus, cv. 'Hillquist').</title>
        <authorList>
            <person name="Bruna T."/>
            <person name="Aryal R."/>
            <person name="Dudchenko O."/>
            <person name="Sargent D.J."/>
            <person name="Mead D."/>
            <person name="Buti M."/>
            <person name="Cavallini A."/>
            <person name="Hytonen T."/>
            <person name="Andres J."/>
            <person name="Pham M."/>
            <person name="Weisz D."/>
            <person name="Mascagni F."/>
            <person name="Usai G."/>
            <person name="Natali L."/>
            <person name="Bassil N."/>
            <person name="Fernandez G.E."/>
            <person name="Lomsadze A."/>
            <person name="Armour M."/>
            <person name="Olukolu B."/>
            <person name="Poorten T."/>
            <person name="Britton C."/>
            <person name="Davik J."/>
            <person name="Ashrafi H."/>
            <person name="Aiden E.L."/>
            <person name="Borodovsky M."/>
            <person name="Worthington M."/>
        </authorList>
    </citation>
    <scope>NUCLEOTIDE SEQUENCE [LARGE SCALE GENOMIC DNA]</scope>
    <source>
        <strain evidence="11">PI 553951</strain>
    </source>
</reference>
<dbReference type="InterPro" id="IPR000743">
    <property type="entry name" value="Glyco_hydro_28"/>
</dbReference>
<dbReference type="GO" id="GO:0071555">
    <property type="term" value="P:cell wall organization"/>
    <property type="evidence" value="ECO:0007669"/>
    <property type="project" value="UniProtKB-KW"/>
</dbReference>
<name>A0AAW1Y8K3_RUBAR</name>
<keyword evidence="7" id="KW-0961">Cell wall biogenesis/degradation</keyword>
<evidence type="ECO:0000256" key="8">
    <source>
        <dbReference type="PROSITE-ProRule" id="PRU10052"/>
    </source>
</evidence>
<evidence type="ECO:0000256" key="5">
    <source>
        <dbReference type="ARBA" id="ARBA00022801"/>
    </source>
</evidence>
<evidence type="ECO:0000256" key="2">
    <source>
        <dbReference type="ARBA" id="ARBA00008834"/>
    </source>
</evidence>
<dbReference type="PANTHER" id="PTHR31375">
    <property type="match status" value="1"/>
</dbReference>
<dbReference type="PROSITE" id="PS00502">
    <property type="entry name" value="POLYGALACTURONASE"/>
    <property type="match status" value="1"/>
</dbReference>
<organism evidence="11 12">
    <name type="scientific">Rubus argutus</name>
    <name type="common">Southern blackberry</name>
    <dbReference type="NCBI Taxonomy" id="59490"/>
    <lineage>
        <taxon>Eukaryota</taxon>
        <taxon>Viridiplantae</taxon>
        <taxon>Streptophyta</taxon>
        <taxon>Embryophyta</taxon>
        <taxon>Tracheophyta</taxon>
        <taxon>Spermatophyta</taxon>
        <taxon>Magnoliopsida</taxon>
        <taxon>eudicotyledons</taxon>
        <taxon>Gunneridae</taxon>
        <taxon>Pentapetalae</taxon>
        <taxon>rosids</taxon>
        <taxon>fabids</taxon>
        <taxon>Rosales</taxon>
        <taxon>Rosaceae</taxon>
        <taxon>Rosoideae</taxon>
        <taxon>Rosoideae incertae sedis</taxon>
        <taxon>Rubus</taxon>
    </lineage>
</organism>
<feature type="region of interest" description="Disordered" evidence="10">
    <location>
        <begin position="348"/>
        <end position="423"/>
    </location>
</feature>
<dbReference type="AlphaFoldDB" id="A0AAW1Y8K3"/>
<accession>A0AAW1Y8K3</accession>
<dbReference type="GO" id="GO:0004650">
    <property type="term" value="F:polygalacturonase activity"/>
    <property type="evidence" value="ECO:0007669"/>
    <property type="project" value="InterPro"/>
</dbReference>
<evidence type="ECO:0000256" key="3">
    <source>
        <dbReference type="ARBA" id="ARBA00022512"/>
    </source>
</evidence>
<keyword evidence="6 9" id="KW-0326">Glycosidase</keyword>
<dbReference type="InterPro" id="IPR011050">
    <property type="entry name" value="Pectin_lyase_fold/virulence"/>
</dbReference>
<comment type="similarity">
    <text evidence="2 9">Belongs to the glycosyl hydrolase 28 family.</text>
</comment>
<feature type="compositionally biased region" description="Pro residues" evidence="10">
    <location>
        <begin position="380"/>
        <end position="415"/>
    </location>
</feature>
<feature type="active site" evidence="8">
    <location>
        <position position="182"/>
    </location>
</feature>
<dbReference type="Pfam" id="PF00295">
    <property type="entry name" value="Glyco_hydro_28"/>
    <property type="match status" value="1"/>
</dbReference>
<evidence type="ECO:0000256" key="7">
    <source>
        <dbReference type="ARBA" id="ARBA00023316"/>
    </source>
</evidence>
<keyword evidence="4" id="KW-0964">Secreted</keyword>
<evidence type="ECO:0000256" key="1">
    <source>
        <dbReference type="ARBA" id="ARBA00004191"/>
    </source>
</evidence>
<dbReference type="Proteomes" id="UP001457282">
    <property type="component" value="Unassembled WGS sequence"/>
</dbReference>
<evidence type="ECO:0000313" key="11">
    <source>
        <dbReference type="EMBL" id="KAK9945481.1"/>
    </source>
</evidence>
<keyword evidence="12" id="KW-1185">Reference proteome</keyword>
<comment type="caution">
    <text evidence="11">The sequence shown here is derived from an EMBL/GenBank/DDBJ whole genome shotgun (WGS) entry which is preliminary data.</text>
</comment>
<protein>
    <submittedName>
        <fullName evidence="11">Uncharacterized protein</fullName>
    </submittedName>
</protein>
<feature type="compositionally biased region" description="Low complexity" evidence="10">
    <location>
        <begin position="358"/>
        <end position="367"/>
    </location>
</feature>
<dbReference type="InterPro" id="IPR006626">
    <property type="entry name" value="PbH1"/>
</dbReference>
<evidence type="ECO:0000256" key="6">
    <source>
        <dbReference type="ARBA" id="ARBA00023295"/>
    </source>
</evidence>
<dbReference type="Gene3D" id="2.160.20.10">
    <property type="entry name" value="Single-stranded right-handed beta-helix, Pectin lyase-like"/>
    <property type="match status" value="1"/>
</dbReference>
<evidence type="ECO:0000256" key="9">
    <source>
        <dbReference type="RuleBase" id="RU361169"/>
    </source>
</evidence>
<keyword evidence="5 9" id="KW-0378">Hydrolase</keyword>
<dbReference type="EMBL" id="JBEDUW010000002">
    <property type="protein sequence ID" value="KAK9945481.1"/>
    <property type="molecule type" value="Genomic_DNA"/>
</dbReference>